<evidence type="ECO:0000256" key="1">
    <source>
        <dbReference type="ARBA" id="ARBA00022737"/>
    </source>
</evidence>
<dbReference type="InterPro" id="IPR036770">
    <property type="entry name" value="Ankyrin_rpt-contain_sf"/>
</dbReference>
<dbReference type="SUPFAM" id="SSF48403">
    <property type="entry name" value="Ankyrin repeat"/>
    <property type="match status" value="1"/>
</dbReference>
<keyword evidence="1" id="KW-0677">Repeat</keyword>
<dbReference type="PROSITE" id="PS50297">
    <property type="entry name" value="ANK_REP_REGION"/>
    <property type="match status" value="2"/>
</dbReference>
<name>A0A9P9R736_FUSSL</name>
<evidence type="ECO:0000256" key="2">
    <source>
        <dbReference type="ARBA" id="ARBA00023043"/>
    </source>
</evidence>
<dbReference type="Gene3D" id="1.25.40.20">
    <property type="entry name" value="Ankyrin repeat-containing domain"/>
    <property type="match status" value="2"/>
</dbReference>
<accession>A0A9P9R736</accession>
<dbReference type="PROSITE" id="PS50088">
    <property type="entry name" value="ANK_REPEAT"/>
    <property type="match status" value="2"/>
</dbReference>
<gene>
    <name evidence="4" type="ORF">B0J15DRAFT_523245</name>
</gene>
<evidence type="ECO:0000313" key="4">
    <source>
        <dbReference type="EMBL" id="KAH7268776.1"/>
    </source>
</evidence>
<reference evidence="4" key="1">
    <citation type="journal article" date="2021" name="Nat. Commun.">
        <title>Genetic determinants of endophytism in the Arabidopsis root mycobiome.</title>
        <authorList>
            <person name="Mesny F."/>
            <person name="Miyauchi S."/>
            <person name="Thiergart T."/>
            <person name="Pickel B."/>
            <person name="Atanasova L."/>
            <person name="Karlsson M."/>
            <person name="Huettel B."/>
            <person name="Barry K.W."/>
            <person name="Haridas S."/>
            <person name="Chen C."/>
            <person name="Bauer D."/>
            <person name="Andreopoulos W."/>
            <person name="Pangilinan J."/>
            <person name="LaButti K."/>
            <person name="Riley R."/>
            <person name="Lipzen A."/>
            <person name="Clum A."/>
            <person name="Drula E."/>
            <person name="Henrissat B."/>
            <person name="Kohler A."/>
            <person name="Grigoriev I.V."/>
            <person name="Martin F.M."/>
            <person name="Hacquard S."/>
        </authorList>
    </citation>
    <scope>NUCLEOTIDE SEQUENCE</scope>
    <source>
        <strain evidence="4">FSSC 5 MPI-SDFR-AT-0091</strain>
    </source>
</reference>
<dbReference type="EMBL" id="JAGTJS010000005">
    <property type="protein sequence ID" value="KAH7268776.1"/>
    <property type="molecule type" value="Genomic_DNA"/>
</dbReference>
<evidence type="ECO:0000313" key="5">
    <source>
        <dbReference type="Proteomes" id="UP000736672"/>
    </source>
</evidence>
<dbReference type="PANTHER" id="PTHR24198">
    <property type="entry name" value="ANKYRIN REPEAT AND PROTEIN KINASE DOMAIN-CONTAINING PROTEIN"/>
    <property type="match status" value="1"/>
</dbReference>
<feature type="repeat" description="ANK" evidence="3">
    <location>
        <begin position="262"/>
        <end position="294"/>
    </location>
</feature>
<comment type="caution">
    <text evidence="4">The sequence shown here is derived from an EMBL/GenBank/DDBJ whole genome shotgun (WGS) entry which is preliminary data.</text>
</comment>
<dbReference type="AlphaFoldDB" id="A0A9P9R736"/>
<protein>
    <recommendedName>
        <fullName evidence="6">Ankyrin repeat protein</fullName>
    </recommendedName>
</protein>
<dbReference type="Pfam" id="PF12796">
    <property type="entry name" value="Ank_2"/>
    <property type="match status" value="1"/>
</dbReference>
<feature type="repeat" description="ANK" evidence="3">
    <location>
        <begin position="407"/>
        <end position="439"/>
    </location>
</feature>
<proteinExistence type="predicted"/>
<dbReference type="PANTHER" id="PTHR24198:SF165">
    <property type="entry name" value="ANKYRIN REPEAT-CONTAINING PROTEIN-RELATED"/>
    <property type="match status" value="1"/>
</dbReference>
<dbReference type="SMART" id="SM00248">
    <property type="entry name" value="ANK"/>
    <property type="match status" value="3"/>
</dbReference>
<dbReference type="OrthoDB" id="3549294at2759"/>
<evidence type="ECO:0008006" key="6">
    <source>
        <dbReference type="Google" id="ProtNLM"/>
    </source>
</evidence>
<sequence>MEKVASLLQGSLLTWMNKRAARPQSRDLVGALETGIYTSGLPSACLKLDDILPQHPYFPVGVDLDSTGLLTATSTWIPTSGCCDMPAFEQRFQVTPSVGKPTAILATADANIPFQKCLGKDNNLTVLVLAWAYALSARWTSIISGAAPLEYTASQAKWAGNRHRPRDEASVIVQLGPINDDAARWWEAVLAPGQGWKTSIPHKQYRFLSPWTISLDSTRPTLLSSDSEPASPTLGTCPPFEAAVHQQVLLAAGADVDHQDSDKAALLHLAAFRGHVSIMRLLLVRGADADLKAKNGCTPLVWAIEGKREAAINMILEEAVDVNCEYVSPGFSRIKTIRPRRLDKSVQVFGFDSPGKTVYSPWILPQQLYLVSDLRNYVPFRHVLAESLGRGHSYSQIGPWRERARPEDRTPLLRAVELGSQPIVAMLLAKGANPELECRTGWSALSLARFRRNSSDRVVIGLLKACRWDSTP</sequence>
<organism evidence="4 5">
    <name type="scientific">Fusarium solani</name>
    <name type="common">Filamentous fungus</name>
    <dbReference type="NCBI Taxonomy" id="169388"/>
    <lineage>
        <taxon>Eukaryota</taxon>
        <taxon>Fungi</taxon>
        <taxon>Dikarya</taxon>
        <taxon>Ascomycota</taxon>
        <taxon>Pezizomycotina</taxon>
        <taxon>Sordariomycetes</taxon>
        <taxon>Hypocreomycetidae</taxon>
        <taxon>Hypocreales</taxon>
        <taxon>Nectriaceae</taxon>
        <taxon>Fusarium</taxon>
        <taxon>Fusarium solani species complex</taxon>
    </lineage>
</organism>
<dbReference type="Proteomes" id="UP000736672">
    <property type="component" value="Unassembled WGS sequence"/>
</dbReference>
<keyword evidence="5" id="KW-1185">Reference proteome</keyword>
<evidence type="ECO:0000256" key="3">
    <source>
        <dbReference type="PROSITE-ProRule" id="PRU00023"/>
    </source>
</evidence>
<dbReference type="InterPro" id="IPR002110">
    <property type="entry name" value="Ankyrin_rpt"/>
</dbReference>
<keyword evidence="2 3" id="KW-0040">ANK repeat</keyword>
<dbReference type="Pfam" id="PF00023">
    <property type="entry name" value="Ank"/>
    <property type="match status" value="1"/>
</dbReference>